<evidence type="ECO:0000256" key="5">
    <source>
        <dbReference type="ARBA" id="ARBA00023040"/>
    </source>
</evidence>
<dbReference type="PRINTS" id="PR00237">
    <property type="entry name" value="GPCRRHODOPSN"/>
</dbReference>
<reference evidence="15" key="1">
    <citation type="submission" date="2023-05" db="EMBL/GenBank/DDBJ databases">
        <title>High-quality long-read genome of Scophthalmus maximus.</title>
        <authorList>
            <person name="Lien S."/>
            <person name="Martinez P."/>
        </authorList>
    </citation>
    <scope>NUCLEOTIDE SEQUENCE [LARGE SCALE GENOMIC DNA]</scope>
</reference>
<feature type="transmembrane region" description="Helical" evidence="13">
    <location>
        <begin position="234"/>
        <end position="255"/>
    </location>
</feature>
<dbReference type="GeneTree" id="ENSGT00950000183136"/>
<feature type="transmembrane region" description="Helical" evidence="13">
    <location>
        <begin position="67"/>
        <end position="89"/>
    </location>
</feature>
<evidence type="ECO:0000256" key="1">
    <source>
        <dbReference type="ARBA" id="ARBA00004651"/>
    </source>
</evidence>
<organism evidence="15 16">
    <name type="scientific">Scophthalmus maximus</name>
    <name type="common">Turbot</name>
    <name type="synonym">Psetta maxima</name>
    <dbReference type="NCBI Taxonomy" id="52904"/>
    <lineage>
        <taxon>Eukaryota</taxon>
        <taxon>Metazoa</taxon>
        <taxon>Chordata</taxon>
        <taxon>Craniata</taxon>
        <taxon>Vertebrata</taxon>
        <taxon>Euteleostomi</taxon>
        <taxon>Actinopterygii</taxon>
        <taxon>Neopterygii</taxon>
        <taxon>Teleostei</taxon>
        <taxon>Neoteleostei</taxon>
        <taxon>Acanthomorphata</taxon>
        <taxon>Carangaria</taxon>
        <taxon>Pleuronectiformes</taxon>
        <taxon>Pleuronectoidei</taxon>
        <taxon>Scophthalmidae</taxon>
        <taxon>Scophthalmus</taxon>
    </lineage>
</organism>
<dbReference type="InterPro" id="IPR017452">
    <property type="entry name" value="GPCR_Rhodpsn_7TM"/>
</dbReference>
<evidence type="ECO:0000256" key="8">
    <source>
        <dbReference type="ARBA" id="ARBA00023170"/>
    </source>
</evidence>
<keyword evidence="5 11" id="KW-0297">G-protein coupled receptor</keyword>
<feature type="transmembrane region" description="Helical" evidence="13">
    <location>
        <begin position="147"/>
        <end position="172"/>
    </location>
</feature>
<evidence type="ECO:0000256" key="9">
    <source>
        <dbReference type="ARBA" id="ARBA00023180"/>
    </source>
</evidence>
<dbReference type="Gene3D" id="1.20.1070.10">
    <property type="entry name" value="Rhodopsin 7-helix transmembrane proteins"/>
    <property type="match status" value="1"/>
</dbReference>
<reference evidence="15" key="2">
    <citation type="submission" date="2025-08" db="UniProtKB">
        <authorList>
            <consortium name="Ensembl"/>
        </authorList>
    </citation>
    <scope>IDENTIFICATION</scope>
</reference>
<evidence type="ECO:0000256" key="13">
    <source>
        <dbReference type="SAM" id="Phobius"/>
    </source>
</evidence>
<comment type="similarity">
    <text evidence="11">Belongs to the G-protein coupled receptor 1 family.</text>
</comment>
<dbReference type="AlphaFoldDB" id="A0A8D3AX41"/>
<evidence type="ECO:0000256" key="2">
    <source>
        <dbReference type="ARBA" id="ARBA00022475"/>
    </source>
</evidence>
<dbReference type="PANTHER" id="PTHR24234:SF9">
    <property type="entry name" value="G-PROTEIN COUPLED RECEPTOR 132-RELATED"/>
    <property type="match status" value="1"/>
</dbReference>
<keyword evidence="4 13" id="KW-1133">Transmembrane helix</keyword>
<dbReference type="PROSITE" id="PS50262">
    <property type="entry name" value="G_PROTEIN_RECEP_F1_2"/>
    <property type="match status" value="1"/>
</dbReference>
<keyword evidence="2" id="KW-1003">Cell membrane</keyword>
<evidence type="ECO:0000256" key="4">
    <source>
        <dbReference type="ARBA" id="ARBA00022989"/>
    </source>
</evidence>
<dbReference type="PRINTS" id="PR01157">
    <property type="entry name" value="P2YPURNOCPTR"/>
</dbReference>
<dbReference type="InterPro" id="IPR000276">
    <property type="entry name" value="GPCR_Rhodpsn"/>
</dbReference>
<keyword evidence="9" id="KW-0325">Glycoprotein</keyword>
<dbReference type="PANTHER" id="PTHR24234">
    <property type="entry name" value="LYSOPHOSPHATIDIC ACID RECEPTOR 5/SPHINGOSYLPHOSPHORYLCHOLINE RECEPTOR"/>
    <property type="match status" value="1"/>
</dbReference>
<protein>
    <submittedName>
        <fullName evidence="15">Si:dkey-165a24.9</fullName>
    </submittedName>
</protein>
<evidence type="ECO:0000256" key="6">
    <source>
        <dbReference type="ARBA" id="ARBA00023136"/>
    </source>
</evidence>
<evidence type="ECO:0000256" key="10">
    <source>
        <dbReference type="ARBA" id="ARBA00023224"/>
    </source>
</evidence>
<evidence type="ECO:0000256" key="12">
    <source>
        <dbReference type="SAM" id="MobiDB-lite"/>
    </source>
</evidence>
<dbReference type="Pfam" id="PF00001">
    <property type="entry name" value="7tm_1"/>
    <property type="match status" value="1"/>
</dbReference>
<sequence length="366" mass="41189">MSLLVSNVRYLTNKDMSNDSCNLPLDTDTFGLTCIYGLIFSLGLPSNLLSLWGLYQLGRSGSGGCQLVYILNLLLSDLLQLLTLPLWILYLQGEHRWPYSRLTCELVGYVFYVNVYASVMFLCLIALDRCLAIVYPLSSRGVRTVRVAAVSGVAVWTLTFLFCLCGLLPSVFDSDRLLCLEQYPVSPRYAHFKITSVVLGFLLPCVLWSNVSTDSKVIWSVKQQTIYQPHRHKIVGILVVITVNFIVVFGPYHLVGGYRFVSLLLTDEPCGLERSIFLTYRLCYGLTSLNTLLDPLFYIFLCPDARLELQRSLPCLGRGQKTRKQTTPSDRAPPHTEGESENGHNNLLREKNGGNTVDTHQIKRSE</sequence>
<dbReference type="PROSITE" id="PS00237">
    <property type="entry name" value="G_PROTEIN_RECEP_F1_1"/>
    <property type="match status" value="1"/>
</dbReference>
<evidence type="ECO:0000259" key="14">
    <source>
        <dbReference type="PROSITE" id="PS50262"/>
    </source>
</evidence>
<keyword evidence="10 11" id="KW-0807">Transducer</keyword>
<feature type="domain" description="G-protein coupled receptors family 1 profile" evidence="14">
    <location>
        <begin position="46"/>
        <end position="298"/>
    </location>
</feature>
<evidence type="ECO:0000313" key="15">
    <source>
        <dbReference type="Ensembl" id="ENSSMAP00000024943.2"/>
    </source>
</evidence>
<keyword evidence="6 13" id="KW-0472">Membrane</keyword>
<dbReference type="Proteomes" id="UP000694558">
    <property type="component" value="Chromosome 4"/>
</dbReference>
<feature type="region of interest" description="Disordered" evidence="12">
    <location>
        <begin position="318"/>
        <end position="366"/>
    </location>
</feature>
<feature type="transmembrane region" description="Helical" evidence="13">
    <location>
        <begin position="192"/>
        <end position="213"/>
    </location>
</feature>
<evidence type="ECO:0000256" key="7">
    <source>
        <dbReference type="ARBA" id="ARBA00023157"/>
    </source>
</evidence>
<evidence type="ECO:0000256" key="3">
    <source>
        <dbReference type="ARBA" id="ARBA00022692"/>
    </source>
</evidence>
<evidence type="ECO:0000313" key="16">
    <source>
        <dbReference type="Proteomes" id="UP000694558"/>
    </source>
</evidence>
<feature type="compositionally biased region" description="Basic and acidic residues" evidence="12">
    <location>
        <begin position="332"/>
        <end position="352"/>
    </location>
</feature>
<evidence type="ECO:0000256" key="11">
    <source>
        <dbReference type="RuleBase" id="RU000688"/>
    </source>
</evidence>
<dbReference type="GO" id="GO:0004930">
    <property type="term" value="F:G protein-coupled receptor activity"/>
    <property type="evidence" value="ECO:0007669"/>
    <property type="project" value="UniProtKB-KW"/>
</dbReference>
<accession>A0A8D3AX41</accession>
<feature type="transmembrane region" description="Helical" evidence="13">
    <location>
        <begin position="30"/>
        <end position="55"/>
    </location>
</feature>
<keyword evidence="8 11" id="KW-0675">Receptor</keyword>
<keyword evidence="3 11" id="KW-0812">Transmembrane</keyword>
<keyword evidence="7" id="KW-1015">Disulfide bond</keyword>
<dbReference type="Ensembl" id="ENSSMAT00000025243.2">
    <property type="protein sequence ID" value="ENSSMAP00000024943.2"/>
    <property type="gene ID" value="ENSSMAG00000015258.2"/>
</dbReference>
<proteinExistence type="inferred from homology"/>
<name>A0A8D3AX41_SCOMX</name>
<dbReference type="GO" id="GO:0005886">
    <property type="term" value="C:plasma membrane"/>
    <property type="evidence" value="ECO:0007669"/>
    <property type="project" value="UniProtKB-SubCell"/>
</dbReference>
<comment type="subcellular location">
    <subcellularLocation>
        <location evidence="1">Cell membrane</location>
        <topology evidence="1">Multi-pass membrane protein</topology>
    </subcellularLocation>
</comment>
<dbReference type="SUPFAM" id="SSF81321">
    <property type="entry name" value="Family A G protein-coupled receptor-like"/>
    <property type="match status" value="1"/>
</dbReference>
<feature type="transmembrane region" description="Helical" evidence="13">
    <location>
        <begin position="109"/>
        <end position="135"/>
    </location>
</feature>